<proteinExistence type="predicted"/>
<gene>
    <name evidence="1" type="ORF">GXP67_29855</name>
</gene>
<reference evidence="1 2" key="1">
    <citation type="submission" date="2020-01" db="EMBL/GenBank/DDBJ databases">
        <authorList>
            <person name="Kim M.K."/>
        </authorList>
    </citation>
    <scope>NUCLEOTIDE SEQUENCE [LARGE SCALE GENOMIC DNA]</scope>
    <source>
        <strain evidence="1 2">172606-1</strain>
    </source>
</reference>
<dbReference type="GO" id="GO:0008168">
    <property type="term" value="F:methyltransferase activity"/>
    <property type="evidence" value="ECO:0007669"/>
    <property type="project" value="UniProtKB-KW"/>
</dbReference>
<keyword evidence="2" id="KW-1185">Reference proteome</keyword>
<dbReference type="RefSeq" id="WP_162446536.1">
    <property type="nucleotide sequence ID" value="NZ_CP048222.1"/>
</dbReference>
<protein>
    <submittedName>
        <fullName evidence="1">Class I SAM-dependent methyltransferase</fullName>
    </submittedName>
</protein>
<dbReference type="EMBL" id="CP048222">
    <property type="protein sequence ID" value="QHT70559.1"/>
    <property type="molecule type" value="Genomic_DNA"/>
</dbReference>
<dbReference type="Proteomes" id="UP000480178">
    <property type="component" value="Chromosome"/>
</dbReference>
<dbReference type="PANTHER" id="PTHR43861">
    <property type="entry name" value="TRANS-ACONITATE 2-METHYLTRANSFERASE-RELATED"/>
    <property type="match status" value="1"/>
</dbReference>
<dbReference type="KEGG" id="rhoz:GXP67_29855"/>
<dbReference type="InterPro" id="IPR029063">
    <property type="entry name" value="SAM-dependent_MTases_sf"/>
</dbReference>
<dbReference type="Pfam" id="PF13489">
    <property type="entry name" value="Methyltransf_23"/>
    <property type="match status" value="1"/>
</dbReference>
<accession>A0A6C0GR64</accession>
<dbReference type="SUPFAM" id="SSF53335">
    <property type="entry name" value="S-adenosyl-L-methionine-dependent methyltransferases"/>
    <property type="match status" value="1"/>
</dbReference>
<evidence type="ECO:0000313" key="1">
    <source>
        <dbReference type="EMBL" id="QHT70559.1"/>
    </source>
</evidence>
<evidence type="ECO:0000313" key="2">
    <source>
        <dbReference type="Proteomes" id="UP000480178"/>
    </source>
</evidence>
<dbReference type="AlphaFoldDB" id="A0A6C0GR64"/>
<keyword evidence="1" id="KW-0808">Transferase</keyword>
<dbReference type="CDD" id="cd02440">
    <property type="entry name" value="AdoMet_MTases"/>
    <property type="match status" value="1"/>
</dbReference>
<name>A0A6C0GR64_9BACT</name>
<sequence>MGISTTVMKCKKCDLIFANPLPIPANIEQHYGIPPESYWSAEYFKIRDDYFIKQIQTFSDLYGRTNDLRALDIGAGIGKCMIALENSGFEVWGLEPSNPFYEKALQTMKIEPSKLQLSTIENAVYEKESFDFITFGAVLEHLYNPSEAIQKAAYWLKPKGFIHIEVPSSNWLISRIANFVYKLQGLDYVTNISPMHSPFHLYEFGLKSFKENAKKHHYSIAHYSYEVCTTYLPKSLNKIFVPYMRATNTGMQLEIWLTKN</sequence>
<dbReference type="GO" id="GO:0032259">
    <property type="term" value="P:methylation"/>
    <property type="evidence" value="ECO:0007669"/>
    <property type="project" value="UniProtKB-KW"/>
</dbReference>
<dbReference type="Gene3D" id="3.40.50.150">
    <property type="entry name" value="Vaccinia Virus protein VP39"/>
    <property type="match status" value="1"/>
</dbReference>
<keyword evidence="1" id="KW-0489">Methyltransferase</keyword>
<organism evidence="1 2">
    <name type="scientific">Rhodocytophaga rosea</name>
    <dbReference type="NCBI Taxonomy" id="2704465"/>
    <lineage>
        <taxon>Bacteria</taxon>
        <taxon>Pseudomonadati</taxon>
        <taxon>Bacteroidota</taxon>
        <taxon>Cytophagia</taxon>
        <taxon>Cytophagales</taxon>
        <taxon>Rhodocytophagaceae</taxon>
        <taxon>Rhodocytophaga</taxon>
    </lineage>
</organism>